<keyword evidence="5" id="KW-0325">Glycoprotein</keyword>
<dbReference type="STRING" id="8153.ENSHBUP00000030432"/>
<dbReference type="PROSITE" id="PS51233">
    <property type="entry name" value="VWFD"/>
    <property type="match status" value="2"/>
</dbReference>
<reference evidence="7" key="1">
    <citation type="submission" date="2025-08" db="UniProtKB">
        <authorList>
            <consortium name="Ensembl"/>
        </authorList>
    </citation>
    <scope>IDENTIFICATION</scope>
</reference>
<reference evidence="7" key="2">
    <citation type="submission" date="2025-09" db="UniProtKB">
        <authorList>
            <consortium name="Ensembl"/>
        </authorList>
    </citation>
    <scope>IDENTIFICATION</scope>
</reference>
<dbReference type="CDD" id="cd19941">
    <property type="entry name" value="TIL"/>
    <property type="match status" value="1"/>
</dbReference>
<sequence length="409" mass="46265">NHRTCSTWGREHFKTFDGDVYQFPGMCEYKLVKTCDESQNSQTFSMDIKRKENPGNSTIRFVVVKINSYLYNITKQNKTIIQLPYFQAGVRLEKTEFYLKLYSQVGITVMWYNDDAVMVEIDDEYANRICGLCGDFNGQQISPITFGNGWKTASPINCEDLTEAVQTSGKTENMTDSCKEFEIFCKDLFKNESWSSCIPLIHPEPYIQACVKDMCHCSNLNGSCVCSTLSEFSRQCSHAGGQPPNWRTPKLCAKHCPPTMVYDEYGSPCINTCRFPDTSLVCEDHNIDGCFCPPETVLDDISTGSCIPLSECPCKHDKVYKSNEVYQERGENCTCIAGKWSCESLQMHATCSVEQGSYITTFDGKDFTFHGDCDYTLAKVNSKVNESMPPTTLKIHLNRDKNNVSVKLQ</sequence>
<dbReference type="InterPro" id="IPR001846">
    <property type="entry name" value="VWF_type-D"/>
</dbReference>
<dbReference type="Pfam" id="PF00094">
    <property type="entry name" value="VWD"/>
    <property type="match status" value="2"/>
</dbReference>
<dbReference type="Proteomes" id="UP000264840">
    <property type="component" value="Unplaced"/>
</dbReference>
<protein>
    <recommendedName>
        <fullName evidence="6">VWFD domain-containing protein</fullName>
    </recommendedName>
</protein>
<accession>A0A3Q2WVN2</accession>
<dbReference type="SMART" id="SM00832">
    <property type="entry name" value="C8"/>
    <property type="match status" value="1"/>
</dbReference>
<name>A0A3Q2WVN2_HAPBU</name>
<comment type="subcellular location">
    <subcellularLocation>
        <location evidence="1">Secreted</location>
    </subcellularLocation>
</comment>
<dbReference type="InterPro" id="IPR050780">
    <property type="entry name" value="Mucin_vWF_Thrombospondin_sf"/>
</dbReference>
<feature type="domain" description="VWFD" evidence="6">
    <location>
        <begin position="349"/>
        <end position="409"/>
    </location>
</feature>
<keyword evidence="8" id="KW-1185">Reference proteome</keyword>
<dbReference type="InterPro" id="IPR014853">
    <property type="entry name" value="VWF/SSPO/ZAN-like_Cys-rich_dom"/>
</dbReference>
<evidence type="ECO:0000256" key="2">
    <source>
        <dbReference type="ARBA" id="ARBA00022525"/>
    </source>
</evidence>
<dbReference type="SUPFAM" id="SSF57567">
    <property type="entry name" value="Serine protease inhibitors"/>
    <property type="match status" value="1"/>
</dbReference>
<dbReference type="Pfam" id="PF08742">
    <property type="entry name" value="C8"/>
    <property type="match status" value="1"/>
</dbReference>
<dbReference type="GeneTree" id="ENSGT00940000164871"/>
<evidence type="ECO:0000256" key="1">
    <source>
        <dbReference type="ARBA" id="ARBA00004613"/>
    </source>
</evidence>
<dbReference type="FunFam" id="2.10.25.10:FF:000153">
    <property type="entry name" value="MUC5B isoform 1"/>
    <property type="match status" value="1"/>
</dbReference>
<feature type="domain" description="VWFD" evidence="6">
    <location>
        <begin position="3"/>
        <end position="179"/>
    </location>
</feature>
<dbReference type="SMART" id="SM00216">
    <property type="entry name" value="VWD"/>
    <property type="match status" value="1"/>
</dbReference>
<evidence type="ECO:0000313" key="8">
    <source>
        <dbReference type="Proteomes" id="UP000264840"/>
    </source>
</evidence>
<dbReference type="Gene3D" id="2.10.25.10">
    <property type="entry name" value="Laminin"/>
    <property type="match status" value="1"/>
</dbReference>
<dbReference type="GO" id="GO:0031012">
    <property type="term" value="C:extracellular matrix"/>
    <property type="evidence" value="ECO:0007669"/>
    <property type="project" value="TreeGrafter"/>
</dbReference>
<evidence type="ECO:0000256" key="5">
    <source>
        <dbReference type="ARBA" id="ARBA00023180"/>
    </source>
</evidence>
<dbReference type="PANTHER" id="PTHR11339">
    <property type="entry name" value="EXTRACELLULAR MATRIX GLYCOPROTEIN RELATED"/>
    <property type="match status" value="1"/>
</dbReference>
<organism evidence="7 8">
    <name type="scientific">Haplochromis burtoni</name>
    <name type="common">Burton's mouthbrooder</name>
    <name type="synonym">Chromis burtoni</name>
    <dbReference type="NCBI Taxonomy" id="8153"/>
    <lineage>
        <taxon>Eukaryota</taxon>
        <taxon>Metazoa</taxon>
        <taxon>Chordata</taxon>
        <taxon>Craniata</taxon>
        <taxon>Vertebrata</taxon>
        <taxon>Euteleostomi</taxon>
        <taxon>Actinopterygii</taxon>
        <taxon>Neopterygii</taxon>
        <taxon>Teleostei</taxon>
        <taxon>Neoteleostei</taxon>
        <taxon>Acanthomorphata</taxon>
        <taxon>Ovalentaria</taxon>
        <taxon>Cichlomorphae</taxon>
        <taxon>Cichliformes</taxon>
        <taxon>Cichlidae</taxon>
        <taxon>African cichlids</taxon>
        <taxon>Pseudocrenilabrinae</taxon>
        <taxon>Haplochromini</taxon>
        <taxon>Haplochromis</taxon>
    </lineage>
</organism>
<dbReference type="PANTHER" id="PTHR11339:SF371">
    <property type="entry name" value="MUCIN-2"/>
    <property type="match status" value="1"/>
</dbReference>
<dbReference type="InterPro" id="IPR036084">
    <property type="entry name" value="Ser_inhib-like_sf"/>
</dbReference>
<dbReference type="OMA" id="EDHNIDG"/>
<dbReference type="InterPro" id="IPR002919">
    <property type="entry name" value="TIL_dom"/>
</dbReference>
<evidence type="ECO:0000313" key="7">
    <source>
        <dbReference type="Ensembl" id="ENSHBUP00000030432.1"/>
    </source>
</evidence>
<keyword evidence="3" id="KW-0677">Repeat</keyword>
<dbReference type="Pfam" id="PF01826">
    <property type="entry name" value="TIL"/>
    <property type="match status" value="1"/>
</dbReference>
<evidence type="ECO:0000259" key="6">
    <source>
        <dbReference type="PROSITE" id="PS51233"/>
    </source>
</evidence>
<keyword evidence="2" id="KW-0964">Secreted</keyword>
<evidence type="ECO:0000256" key="3">
    <source>
        <dbReference type="ARBA" id="ARBA00022737"/>
    </source>
</evidence>
<dbReference type="Ensembl" id="ENSHBUT00000033050.1">
    <property type="protein sequence ID" value="ENSHBUP00000030432.1"/>
    <property type="gene ID" value="ENSHBUG00000015502.1"/>
</dbReference>
<dbReference type="GO" id="GO:0005615">
    <property type="term" value="C:extracellular space"/>
    <property type="evidence" value="ECO:0007669"/>
    <property type="project" value="TreeGrafter"/>
</dbReference>
<evidence type="ECO:0000256" key="4">
    <source>
        <dbReference type="ARBA" id="ARBA00023157"/>
    </source>
</evidence>
<keyword evidence="4" id="KW-1015">Disulfide bond</keyword>
<dbReference type="AlphaFoldDB" id="A0A3Q2WVN2"/>
<proteinExistence type="predicted"/>